<dbReference type="InterPro" id="IPR001279">
    <property type="entry name" value="Metallo-B-lactamas"/>
</dbReference>
<accession>A0ABV9LZ23</accession>
<evidence type="ECO:0000313" key="3">
    <source>
        <dbReference type="Proteomes" id="UP001595897"/>
    </source>
</evidence>
<comment type="caution">
    <text evidence="2">The sequence shown here is derived from an EMBL/GenBank/DDBJ whole genome shotgun (WGS) entry which is preliminary data.</text>
</comment>
<evidence type="ECO:0000259" key="1">
    <source>
        <dbReference type="SMART" id="SM00849"/>
    </source>
</evidence>
<evidence type="ECO:0000313" key="2">
    <source>
        <dbReference type="EMBL" id="MFC4701054.1"/>
    </source>
</evidence>
<dbReference type="Gene3D" id="3.60.15.10">
    <property type="entry name" value="Ribonuclease Z/Hydroxyacylglutathione hydrolase-like"/>
    <property type="match status" value="1"/>
</dbReference>
<dbReference type="Pfam" id="PF00753">
    <property type="entry name" value="Lactamase_B"/>
    <property type="match status" value="1"/>
</dbReference>
<reference evidence="3" key="1">
    <citation type="journal article" date="2019" name="Int. J. Syst. Evol. Microbiol.">
        <title>The Global Catalogue of Microorganisms (GCM) 10K type strain sequencing project: providing services to taxonomists for standard genome sequencing and annotation.</title>
        <authorList>
            <consortium name="The Broad Institute Genomics Platform"/>
            <consortium name="The Broad Institute Genome Sequencing Center for Infectious Disease"/>
            <person name="Wu L."/>
            <person name="Ma J."/>
        </authorList>
    </citation>
    <scope>NUCLEOTIDE SEQUENCE [LARGE SCALE GENOMIC DNA]</scope>
    <source>
        <strain evidence="3">KACC 12507</strain>
    </source>
</reference>
<keyword evidence="3" id="KW-1185">Reference proteome</keyword>
<sequence>MQLHTLRGYIQNIFLAEYPHGLLLLDGACRADFTLIEDFIVNTLNRPLSDLKALAVTHMHPDHAGCAHYLRKRSGCKIVCGLFKQQWYSGVSGRLSHLVDIYLALWVAKRLGRTRRNIWYQAHLRPDIMLNDGEAIPGFEDWRLIKTPGHTAMDVSLLNEKRNLLYVADLVVKVKGKLSPPFPVNLPEQYASSLQKLKRYTHCDVLMAHVPQQKITRDEVDNLLALAPEKAQNNRQVLTDLARRLARFRP</sequence>
<gene>
    <name evidence="2" type="ORF">ACFO4O_12850</name>
</gene>
<dbReference type="PANTHER" id="PTHR42951">
    <property type="entry name" value="METALLO-BETA-LACTAMASE DOMAIN-CONTAINING"/>
    <property type="match status" value="1"/>
</dbReference>
<dbReference type="RefSeq" id="WP_382409151.1">
    <property type="nucleotide sequence ID" value="NZ_JBHSGU010000005.1"/>
</dbReference>
<dbReference type="InterPro" id="IPR036866">
    <property type="entry name" value="RibonucZ/Hydroxyglut_hydro"/>
</dbReference>
<feature type="domain" description="Metallo-beta-lactamase" evidence="1">
    <location>
        <begin position="10"/>
        <end position="209"/>
    </location>
</feature>
<dbReference type="InterPro" id="IPR050855">
    <property type="entry name" value="NDM-1-like"/>
</dbReference>
<dbReference type="PANTHER" id="PTHR42951:SF17">
    <property type="entry name" value="METALLO-BETA-LACTAMASE DOMAIN-CONTAINING PROTEIN"/>
    <property type="match status" value="1"/>
</dbReference>
<proteinExistence type="predicted"/>
<dbReference type="EMBL" id="JBHSGU010000005">
    <property type="protein sequence ID" value="MFC4701054.1"/>
    <property type="molecule type" value="Genomic_DNA"/>
</dbReference>
<name>A0ABV9LZ23_9ALTE</name>
<dbReference type="SMART" id="SM00849">
    <property type="entry name" value="Lactamase_B"/>
    <property type="match status" value="1"/>
</dbReference>
<dbReference type="SUPFAM" id="SSF56281">
    <property type="entry name" value="Metallo-hydrolase/oxidoreductase"/>
    <property type="match status" value="1"/>
</dbReference>
<dbReference type="Proteomes" id="UP001595897">
    <property type="component" value="Unassembled WGS sequence"/>
</dbReference>
<organism evidence="2 3">
    <name type="scientific">Glaciecola siphonariae</name>
    <dbReference type="NCBI Taxonomy" id="521012"/>
    <lineage>
        <taxon>Bacteria</taxon>
        <taxon>Pseudomonadati</taxon>
        <taxon>Pseudomonadota</taxon>
        <taxon>Gammaproteobacteria</taxon>
        <taxon>Alteromonadales</taxon>
        <taxon>Alteromonadaceae</taxon>
        <taxon>Glaciecola</taxon>
    </lineage>
</organism>
<protein>
    <submittedName>
        <fullName evidence="2">MBL fold metallo-hydrolase</fullName>
    </submittedName>
</protein>